<dbReference type="PANTHER" id="PTHR21496">
    <property type="entry name" value="FERREDOXIN-RELATED"/>
    <property type="match status" value="1"/>
</dbReference>
<keyword evidence="1" id="KW-0001">2Fe-2S</keyword>
<dbReference type="PANTHER" id="PTHR21496:SF23">
    <property type="entry name" value="3-PHENYLPROPIONATE_CINNAMIC ACID DIOXYGENASE FERREDOXIN SUBUNIT"/>
    <property type="match status" value="1"/>
</dbReference>
<dbReference type="EMBL" id="JBHUME010000019">
    <property type="protein sequence ID" value="MFD2615441.1"/>
    <property type="molecule type" value="Genomic_DNA"/>
</dbReference>
<gene>
    <name evidence="6" type="ORF">ACFSUF_23840</name>
</gene>
<dbReference type="SUPFAM" id="SSF50022">
    <property type="entry name" value="ISP domain"/>
    <property type="match status" value="1"/>
</dbReference>
<evidence type="ECO:0000256" key="1">
    <source>
        <dbReference type="ARBA" id="ARBA00022714"/>
    </source>
</evidence>
<evidence type="ECO:0000313" key="7">
    <source>
        <dbReference type="Proteomes" id="UP001597541"/>
    </source>
</evidence>
<evidence type="ECO:0000256" key="3">
    <source>
        <dbReference type="ARBA" id="ARBA00023004"/>
    </source>
</evidence>
<dbReference type="Gene3D" id="2.102.10.10">
    <property type="entry name" value="Rieske [2Fe-2S] iron-sulphur domain"/>
    <property type="match status" value="1"/>
</dbReference>
<dbReference type="RefSeq" id="WP_377607324.1">
    <property type="nucleotide sequence ID" value="NZ_JBHUME010000019.1"/>
</dbReference>
<name>A0ABW5PK75_9BACL</name>
<organism evidence="6 7">
    <name type="scientific">Paenibacillus gansuensis</name>
    <dbReference type="NCBI Taxonomy" id="306542"/>
    <lineage>
        <taxon>Bacteria</taxon>
        <taxon>Bacillati</taxon>
        <taxon>Bacillota</taxon>
        <taxon>Bacilli</taxon>
        <taxon>Bacillales</taxon>
        <taxon>Paenibacillaceae</taxon>
        <taxon>Paenibacillus</taxon>
    </lineage>
</organism>
<comment type="caution">
    <text evidence="6">The sequence shown here is derived from an EMBL/GenBank/DDBJ whole genome shotgun (WGS) entry which is preliminary data.</text>
</comment>
<proteinExistence type="predicted"/>
<feature type="domain" description="Rieske" evidence="5">
    <location>
        <begin position="8"/>
        <end position="119"/>
    </location>
</feature>
<accession>A0ABW5PK75</accession>
<dbReference type="Proteomes" id="UP001597541">
    <property type="component" value="Unassembled WGS sequence"/>
</dbReference>
<reference evidence="7" key="1">
    <citation type="journal article" date="2019" name="Int. J. Syst. Evol. Microbiol.">
        <title>The Global Catalogue of Microorganisms (GCM) 10K type strain sequencing project: providing services to taxonomists for standard genome sequencing and annotation.</title>
        <authorList>
            <consortium name="The Broad Institute Genomics Platform"/>
            <consortium name="The Broad Institute Genome Sequencing Center for Infectious Disease"/>
            <person name="Wu L."/>
            <person name="Ma J."/>
        </authorList>
    </citation>
    <scope>NUCLEOTIDE SEQUENCE [LARGE SCALE GENOMIC DNA]</scope>
    <source>
        <strain evidence="7">KCTC 3950</strain>
    </source>
</reference>
<evidence type="ECO:0000256" key="2">
    <source>
        <dbReference type="ARBA" id="ARBA00022723"/>
    </source>
</evidence>
<dbReference type="InterPro" id="IPR017941">
    <property type="entry name" value="Rieske_2Fe-2S"/>
</dbReference>
<evidence type="ECO:0000313" key="6">
    <source>
        <dbReference type="EMBL" id="MFD2615441.1"/>
    </source>
</evidence>
<keyword evidence="4" id="KW-0411">Iron-sulfur</keyword>
<dbReference type="Pfam" id="PF00355">
    <property type="entry name" value="Rieske"/>
    <property type="match status" value="1"/>
</dbReference>
<dbReference type="CDD" id="cd03467">
    <property type="entry name" value="Rieske"/>
    <property type="match status" value="1"/>
</dbReference>
<evidence type="ECO:0000256" key="4">
    <source>
        <dbReference type="ARBA" id="ARBA00023014"/>
    </source>
</evidence>
<dbReference type="PROSITE" id="PS51296">
    <property type="entry name" value="RIESKE"/>
    <property type="match status" value="1"/>
</dbReference>
<keyword evidence="7" id="KW-1185">Reference proteome</keyword>
<sequence length="121" mass="13564">MSKTKTKYAAASLQELQELGRKIIVINGIEIGLFLVNGSCYAWRNLCPHAAAPVCEGVVCGTRLPSLVYEYEYGRDQEIVRCPWHGWEFDLTDGSHLADTGGVRLRGYKVEVEEDIVYVLI</sequence>
<keyword evidence="2" id="KW-0479">Metal-binding</keyword>
<dbReference type="InterPro" id="IPR036922">
    <property type="entry name" value="Rieske_2Fe-2S_sf"/>
</dbReference>
<protein>
    <submittedName>
        <fullName evidence="6">Rieske (2Fe-2S) protein</fullName>
    </submittedName>
</protein>
<keyword evidence="3" id="KW-0408">Iron</keyword>
<evidence type="ECO:0000259" key="5">
    <source>
        <dbReference type="PROSITE" id="PS51296"/>
    </source>
</evidence>